<dbReference type="EMBL" id="CAAE01014737">
    <property type="protein sequence ID" value="CAG04201.1"/>
    <property type="molecule type" value="Genomic_DNA"/>
</dbReference>
<accession>Q4S581</accession>
<proteinExistence type="predicted"/>
<evidence type="ECO:0000256" key="1">
    <source>
        <dbReference type="SAM" id="MobiDB-lite"/>
    </source>
</evidence>
<sequence>MRVKTKRAEAASAARPERVRSSGEGRCGPAATRVHLQDRPVARRQFLRLHRFSFAQHRRFPRRRCDDRRVSATKIPTSSNANPTRSSGITGPALLGRVRPRAPGSQHFDRPPPLSEWRNLPLQPLVISGLSPSLSTTFPRYYPPFFPFSPRTGAPVTGSWFINVYVF</sequence>
<feature type="region of interest" description="Disordered" evidence="1">
    <location>
        <begin position="65"/>
        <end position="92"/>
    </location>
</feature>
<evidence type="ECO:0000313" key="2">
    <source>
        <dbReference type="EMBL" id="CAG04201.1"/>
    </source>
</evidence>
<gene>
    <name evidence="2" type="ORF">GSTENG00023852001</name>
</gene>
<dbReference type="KEGG" id="tng:GSTEN00023852G001"/>
<reference evidence="2" key="2">
    <citation type="submission" date="2004-02" db="EMBL/GenBank/DDBJ databases">
        <authorList>
            <consortium name="Genoscope"/>
            <consortium name="Whitehead Institute Centre for Genome Research"/>
        </authorList>
    </citation>
    <scope>NUCLEOTIDE SEQUENCE</scope>
</reference>
<reference evidence="2" key="1">
    <citation type="journal article" date="2004" name="Nature">
        <title>Genome duplication in the teleost fish Tetraodon nigroviridis reveals the early vertebrate proto-karyotype.</title>
        <authorList>
            <person name="Jaillon O."/>
            <person name="Aury J.-M."/>
            <person name="Brunet F."/>
            <person name="Petit J.-L."/>
            <person name="Stange-Thomann N."/>
            <person name="Mauceli E."/>
            <person name="Bouneau L."/>
            <person name="Fischer C."/>
            <person name="Ozouf-Costaz C."/>
            <person name="Bernot A."/>
            <person name="Nicaud S."/>
            <person name="Jaffe D."/>
            <person name="Fisher S."/>
            <person name="Lutfalla G."/>
            <person name="Dossat C."/>
            <person name="Segurens B."/>
            <person name="Dasilva C."/>
            <person name="Salanoubat M."/>
            <person name="Levy M."/>
            <person name="Boudet N."/>
            <person name="Castellano S."/>
            <person name="Anthouard V."/>
            <person name="Jubin C."/>
            <person name="Castelli V."/>
            <person name="Katinka M."/>
            <person name="Vacherie B."/>
            <person name="Biemont C."/>
            <person name="Skalli Z."/>
            <person name="Cattolico L."/>
            <person name="Poulain J."/>
            <person name="De Berardinis V."/>
            <person name="Cruaud C."/>
            <person name="Duprat S."/>
            <person name="Brottier P."/>
            <person name="Coutanceau J.-P."/>
            <person name="Gouzy J."/>
            <person name="Parra G."/>
            <person name="Lardier G."/>
            <person name="Chapple C."/>
            <person name="McKernan K.J."/>
            <person name="McEwan P."/>
            <person name="Bosak S."/>
            <person name="Kellis M."/>
            <person name="Volff J.-N."/>
            <person name="Guigo R."/>
            <person name="Zody M.C."/>
            <person name="Mesirov J."/>
            <person name="Lindblad-Toh K."/>
            <person name="Birren B."/>
            <person name="Nusbaum C."/>
            <person name="Kahn D."/>
            <person name="Robinson-Rechavi M."/>
            <person name="Laudet V."/>
            <person name="Schachter V."/>
            <person name="Quetier F."/>
            <person name="Saurin W."/>
            <person name="Scarpelli C."/>
            <person name="Wincker P."/>
            <person name="Lander E.S."/>
            <person name="Weissenbach J."/>
            <person name="Roest Crollius H."/>
        </authorList>
    </citation>
    <scope>NUCLEOTIDE SEQUENCE [LARGE SCALE GENOMIC DNA]</scope>
</reference>
<dbReference type="AlphaFoldDB" id="Q4S581"/>
<feature type="region of interest" description="Disordered" evidence="1">
    <location>
        <begin position="1"/>
        <end position="30"/>
    </location>
</feature>
<feature type="compositionally biased region" description="Polar residues" evidence="1">
    <location>
        <begin position="74"/>
        <end position="89"/>
    </location>
</feature>
<name>Q4S581_TETNG</name>
<organism evidence="2">
    <name type="scientific">Tetraodon nigroviridis</name>
    <name type="common">Spotted green pufferfish</name>
    <name type="synonym">Chelonodon nigroviridis</name>
    <dbReference type="NCBI Taxonomy" id="99883"/>
    <lineage>
        <taxon>Eukaryota</taxon>
        <taxon>Metazoa</taxon>
        <taxon>Chordata</taxon>
        <taxon>Craniata</taxon>
        <taxon>Vertebrata</taxon>
        <taxon>Euteleostomi</taxon>
        <taxon>Actinopterygii</taxon>
        <taxon>Neopterygii</taxon>
        <taxon>Teleostei</taxon>
        <taxon>Neoteleostei</taxon>
        <taxon>Acanthomorphata</taxon>
        <taxon>Eupercaria</taxon>
        <taxon>Tetraodontiformes</taxon>
        <taxon>Tetradontoidea</taxon>
        <taxon>Tetraodontidae</taxon>
        <taxon>Tetraodon</taxon>
    </lineage>
</organism>
<protein>
    <submittedName>
        <fullName evidence="2">Chromosome 6 SCAF14737, whole genome shotgun sequence</fullName>
    </submittedName>
</protein>